<feature type="compositionally biased region" description="Basic and acidic residues" evidence="1">
    <location>
        <begin position="10"/>
        <end position="27"/>
    </location>
</feature>
<evidence type="ECO:0000313" key="2">
    <source>
        <dbReference type="EMBL" id="KAK1520334.1"/>
    </source>
</evidence>
<dbReference type="RefSeq" id="XP_060310410.1">
    <property type="nucleotide sequence ID" value="XM_060458608.1"/>
</dbReference>
<sequence>MRGKGASKRQTRDGKYRVPAEATDSHVHSVTHNRGKSFAASGPDPDIGEMGVNIKVVGACGRQTARARGRRAGGVERNETQMSKEPGLSVAKASDSGWN</sequence>
<evidence type="ECO:0000256" key="1">
    <source>
        <dbReference type="SAM" id="MobiDB-lite"/>
    </source>
</evidence>
<protein>
    <submittedName>
        <fullName evidence="2">Uncharacterized protein</fullName>
    </submittedName>
</protein>
<comment type="caution">
    <text evidence="2">The sequence shown here is derived from an EMBL/GenBank/DDBJ whole genome shotgun (WGS) entry which is preliminary data.</text>
</comment>
<feature type="region of interest" description="Disordered" evidence="1">
    <location>
        <begin position="1"/>
        <end position="46"/>
    </location>
</feature>
<feature type="region of interest" description="Disordered" evidence="1">
    <location>
        <begin position="62"/>
        <end position="99"/>
    </location>
</feature>
<keyword evidence="3" id="KW-1185">Reference proteome</keyword>
<evidence type="ECO:0000313" key="3">
    <source>
        <dbReference type="Proteomes" id="UP001240678"/>
    </source>
</evidence>
<name>A0AAI9YR86_9PEZI</name>
<proteinExistence type="predicted"/>
<dbReference type="AlphaFoldDB" id="A0AAI9YR86"/>
<dbReference type="GeneID" id="85342155"/>
<gene>
    <name evidence="2" type="ORF">CCOS01_10453</name>
</gene>
<reference evidence="2 3" key="1">
    <citation type="submission" date="2016-10" db="EMBL/GenBank/DDBJ databases">
        <title>The genome sequence of Colletotrichum fioriniae PJ7.</title>
        <authorList>
            <person name="Baroncelli R."/>
        </authorList>
    </citation>
    <scope>NUCLEOTIDE SEQUENCE [LARGE SCALE GENOMIC DNA]</scope>
    <source>
        <strain evidence="2 3">IMI 309622</strain>
    </source>
</reference>
<accession>A0AAI9YR86</accession>
<dbReference type="EMBL" id="MOOE01000011">
    <property type="protein sequence ID" value="KAK1520334.1"/>
    <property type="molecule type" value="Genomic_DNA"/>
</dbReference>
<organism evidence="2 3">
    <name type="scientific">Colletotrichum costaricense</name>
    <dbReference type="NCBI Taxonomy" id="1209916"/>
    <lineage>
        <taxon>Eukaryota</taxon>
        <taxon>Fungi</taxon>
        <taxon>Dikarya</taxon>
        <taxon>Ascomycota</taxon>
        <taxon>Pezizomycotina</taxon>
        <taxon>Sordariomycetes</taxon>
        <taxon>Hypocreomycetidae</taxon>
        <taxon>Glomerellales</taxon>
        <taxon>Glomerellaceae</taxon>
        <taxon>Colletotrichum</taxon>
        <taxon>Colletotrichum acutatum species complex</taxon>
    </lineage>
</organism>
<dbReference type="Proteomes" id="UP001240678">
    <property type="component" value="Unassembled WGS sequence"/>
</dbReference>